<dbReference type="EMBL" id="FOQZ01000002">
    <property type="protein sequence ID" value="SFI51412.1"/>
    <property type="molecule type" value="Genomic_DNA"/>
</dbReference>
<protein>
    <submittedName>
        <fullName evidence="1">Uncharacterized protein</fullName>
    </submittedName>
</protein>
<organism evidence="1 2">
    <name type="scientific">Microbacterium saccharophilum</name>
    <dbReference type="NCBI Taxonomy" id="1213358"/>
    <lineage>
        <taxon>Bacteria</taxon>
        <taxon>Bacillati</taxon>
        <taxon>Actinomycetota</taxon>
        <taxon>Actinomycetes</taxon>
        <taxon>Micrococcales</taxon>
        <taxon>Microbacteriaceae</taxon>
        <taxon>Microbacterium</taxon>
    </lineage>
</organism>
<gene>
    <name evidence="1" type="ORF">SAMN04487751_2016</name>
</gene>
<dbReference type="InterPro" id="IPR010866">
    <property type="entry name" value="A-2_8-polyST"/>
</dbReference>
<evidence type="ECO:0000313" key="2">
    <source>
        <dbReference type="Proteomes" id="UP000198702"/>
    </source>
</evidence>
<accession>A0A7Z7GEJ3</accession>
<evidence type="ECO:0000313" key="1">
    <source>
        <dbReference type="EMBL" id="SFI51412.1"/>
    </source>
</evidence>
<dbReference type="Proteomes" id="UP000198702">
    <property type="component" value="Unassembled WGS sequence"/>
</dbReference>
<proteinExistence type="predicted"/>
<dbReference type="Pfam" id="PF07388">
    <property type="entry name" value="A-2_8-polyST"/>
    <property type="match status" value="1"/>
</dbReference>
<sequence length="455" mass="48615">MTQVFVLNSAYGVMTAAAAMDAGLFPEPFGDRILLAVNAAIVPETTTGIAESRQLQGVLRRFDRVESLNALVAPTPPVQWQPAADDLPMLERLLRRAWGIDDGSSLELFLQSPQVPPSRTLAAVFPGAPITIVGDGLMTYSPIRDRMPAAFADRVRGVAYADVVPGVEPLLFAETGAPRLPVPVDRFRSIVEEVAAAAEDPALDDLAASAAPTVLILGQYLAHLGLVSADEEQALQAEMVDRALEWSPRRIVFKPHPSAPPAITDAVARRARAHGLEVATYDGEVPAEIVAARLRTVGVVAGFSTALPTVRALFGTPIASAGTELLLRRLHPYGNGNRIPVTIVDALTRPGSPYTSPARLQHLLDTVGHTMQPQTAAQLRGRAASFLAGADPDERDRYVGARRLTQLRLPGGRRPGPLARLLALSGVAGRLEQVRLIARGGLRRAARAWNALEGR</sequence>
<name>A0A7Z7GEJ3_9MICO</name>
<dbReference type="RefSeq" id="WP_028496242.1">
    <property type="nucleotide sequence ID" value="NZ_FOQZ01000002.1"/>
</dbReference>
<dbReference type="AlphaFoldDB" id="A0A7Z7GEJ3"/>
<reference evidence="1 2" key="1">
    <citation type="submission" date="2016-10" db="EMBL/GenBank/DDBJ databases">
        <authorList>
            <person name="Varghese N."/>
            <person name="Submissions S."/>
        </authorList>
    </citation>
    <scope>NUCLEOTIDE SEQUENCE [LARGE SCALE GENOMIC DNA]</scope>
    <source>
        <strain evidence="1 2">UNC380MFSha3.1</strain>
    </source>
</reference>
<comment type="caution">
    <text evidence="1">The sequence shown here is derived from an EMBL/GenBank/DDBJ whole genome shotgun (WGS) entry which is preliminary data.</text>
</comment>